<dbReference type="AlphaFoldDB" id="A0A5J5DS41"/>
<evidence type="ECO:0000313" key="2">
    <source>
        <dbReference type="Proteomes" id="UP000327493"/>
    </source>
</evidence>
<feature type="non-terminal residue" evidence="1">
    <location>
        <position position="219"/>
    </location>
</feature>
<keyword evidence="2" id="KW-1185">Reference proteome</keyword>
<sequence length="219" mass="24356">MEQNGDGLARADFVEMRVVLMCYSLLPPTQYIKYWVHSDRVFRWSWGGQDAEAGFEVAWALGDGVVVRQLEVLRLHPLVKGSHDGQGVVGVLQTKGVAQLVDCHQEELGAMLKLKKPQEGRENISFQEYVLSSAAPRATSAHSHSARKVRLQSNQKQLFHKVEAMVWGAREISPRSPWFTPDARMLRQSSTVHACIVGKSSIPDTVRAAPETAPPQMSV</sequence>
<accession>A0A5J5DS41</accession>
<gene>
    <name evidence="1" type="ORF">FQN60_011314</name>
</gene>
<proteinExistence type="predicted"/>
<reference evidence="1 2" key="1">
    <citation type="submission" date="2019-08" db="EMBL/GenBank/DDBJ databases">
        <title>A chromosome-level genome assembly, high-density linkage maps, and genome scans reveal the genomic architecture of hybrid incompatibilities underlying speciation via character displacement in darters (Percidae: Etheostominae).</title>
        <authorList>
            <person name="Moran R.L."/>
            <person name="Catchen J.M."/>
            <person name="Fuller R.C."/>
        </authorList>
    </citation>
    <scope>NUCLEOTIDE SEQUENCE [LARGE SCALE GENOMIC DNA]</scope>
    <source>
        <strain evidence="1">EspeVRDwgs_2016</strain>
        <tissue evidence="1">Muscle</tissue>
    </source>
</reference>
<comment type="caution">
    <text evidence="1">The sequence shown here is derived from an EMBL/GenBank/DDBJ whole genome shotgun (WGS) entry which is preliminary data.</text>
</comment>
<evidence type="ECO:0000313" key="1">
    <source>
        <dbReference type="EMBL" id="KAA8596023.1"/>
    </source>
</evidence>
<dbReference type="EMBL" id="VOFY01000001">
    <property type="protein sequence ID" value="KAA8596023.1"/>
    <property type="molecule type" value="Genomic_DNA"/>
</dbReference>
<name>A0A5J5DS41_9PERO</name>
<protein>
    <submittedName>
        <fullName evidence="1">Uncharacterized protein</fullName>
    </submittedName>
</protein>
<dbReference type="Proteomes" id="UP000327493">
    <property type="component" value="Chromosome 1"/>
</dbReference>
<organism evidence="1 2">
    <name type="scientific">Etheostoma spectabile</name>
    <name type="common">orangethroat darter</name>
    <dbReference type="NCBI Taxonomy" id="54343"/>
    <lineage>
        <taxon>Eukaryota</taxon>
        <taxon>Metazoa</taxon>
        <taxon>Chordata</taxon>
        <taxon>Craniata</taxon>
        <taxon>Vertebrata</taxon>
        <taxon>Euteleostomi</taxon>
        <taxon>Actinopterygii</taxon>
        <taxon>Neopterygii</taxon>
        <taxon>Teleostei</taxon>
        <taxon>Neoteleostei</taxon>
        <taxon>Acanthomorphata</taxon>
        <taxon>Eupercaria</taxon>
        <taxon>Perciformes</taxon>
        <taxon>Percoidei</taxon>
        <taxon>Percidae</taxon>
        <taxon>Etheostomatinae</taxon>
        <taxon>Etheostoma</taxon>
    </lineage>
</organism>